<evidence type="ECO:0000256" key="2">
    <source>
        <dbReference type="ARBA" id="ARBA00022737"/>
    </source>
</evidence>
<dbReference type="Gene3D" id="2.60.40.60">
    <property type="entry name" value="Cadherins"/>
    <property type="match status" value="1"/>
</dbReference>
<keyword evidence="2" id="KW-0677">Repeat</keyword>
<dbReference type="SMART" id="SM00112">
    <property type="entry name" value="CA"/>
    <property type="match status" value="1"/>
</dbReference>
<dbReference type="EMBL" id="JAINUF010000009">
    <property type="protein sequence ID" value="KAJ8350597.1"/>
    <property type="molecule type" value="Genomic_DNA"/>
</dbReference>
<dbReference type="GO" id="GO:0007156">
    <property type="term" value="P:homophilic cell adhesion via plasma membrane adhesion molecules"/>
    <property type="evidence" value="ECO:0007669"/>
    <property type="project" value="InterPro"/>
</dbReference>
<dbReference type="GO" id="GO:0034332">
    <property type="term" value="P:adherens junction organization"/>
    <property type="evidence" value="ECO:0007669"/>
    <property type="project" value="TreeGrafter"/>
</dbReference>
<proteinExistence type="predicted"/>
<feature type="domain" description="Cadherin" evidence="6">
    <location>
        <begin position="7"/>
        <end position="87"/>
    </location>
</feature>
<dbReference type="InterPro" id="IPR015919">
    <property type="entry name" value="Cadherin-like_sf"/>
</dbReference>
<dbReference type="CDD" id="cd11304">
    <property type="entry name" value="Cadherin_repeat"/>
    <property type="match status" value="1"/>
</dbReference>
<evidence type="ECO:0000259" key="6">
    <source>
        <dbReference type="PROSITE" id="PS50268"/>
    </source>
</evidence>
<dbReference type="GO" id="GO:0044331">
    <property type="term" value="P:cell-cell adhesion mediated by cadherin"/>
    <property type="evidence" value="ECO:0007669"/>
    <property type="project" value="TreeGrafter"/>
</dbReference>
<keyword evidence="3 5" id="KW-0106">Calcium</keyword>
<keyword evidence="4" id="KW-0472">Membrane</keyword>
<dbReference type="FunFam" id="2.60.40.60:FF:000009">
    <property type="entry name" value="Cadherin 24"/>
    <property type="match status" value="1"/>
</dbReference>
<comment type="caution">
    <text evidence="7">The sequence shown here is derived from an EMBL/GenBank/DDBJ whole genome shotgun (WGS) entry which is preliminary data.</text>
</comment>
<dbReference type="GO" id="GO:0043679">
    <property type="term" value="C:axon terminus"/>
    <property type="evidence" value="ECO:0007669"/>
    <property type="project" value="TreeGrafter"/>
</dbReference>
<protein>
    <recommendedName>
        <fullName evidence="6">Cadherin domain-containing protein</fullName>
    </recommendedName>
</protein>
<dbReference type="SUPFAM" id="SSF49313">
    <property type="entry name" value="Cadherin-like"/>
    <property type="match status" value="1"/>
</dbReference>
<dbReference type="PANTHER" id="PTHR24027:SF273">
    <property type="entry name" value="CADHERIN-8"/>
    <property type="match status" value="1"/>
</dbReference>
<dbReference type="GO" id="GO:0043083">
    <property type="term" value="C:synaptic cleft"/>
    <property type="evidence" value="ECO:0007669"/>
    <property type="project" value="TreeGrafter"/>
</dbReference>
<dbReference type="PROSITE" id="PS50268">
    <property type="entry name" value="CADHERIN_2"/>
    <property type="match status" value="1"/>
</dbReference>
<organism evidence="7 8">
    <name type="scientific">Synaphobranchus kaupii</name>
    <name type="common">Kaup's arrowtooth eel</name>
    <dbReference type="NCBI Taxonomy" id="118154"/>
    <lineage>
        <taxon>Eukaryota</taxon>
        <taxon>Metazoa</taxon>
        <taxon>Chordata</taxon>
        <taxon>Craniata</taxon>
        <taxon>Vertebrata</taxon>
        <taxon>Euteleostomi</taxon>
        <taxon>Actinopterygii</taxon>
        <taxon>Neopterygii</taxon>
        <taxon>Teleostei</taxon>
        <taxon>Anguilliformes</taxon>
        <taxon>Synaphobranchidae</taxon>
        <taxon>Synaphobranchus</taxon>
    </lineage>
</organism>
<evidence type="ECO:0000313" key="7">
    <source>
        <dbReference type="EMBL" id="KAJ8350597.1"/>
    </source>
</evidence>
<dbReference type="Proteomes" id="UP001152622">
    <property type="component" value="Chromosome 9"/>
</dbReference>
<dbReference type="PRINTS" id="PR00205">
    <property type="entry name" value="CADHERIN"/>
</dbReference>
<dbReference type="GO" id="GO:0045296">
    <property type="term" value="F:cadherin binding"/>
    <property type="evidence" value="ECO:0007669"/>
    <property type="project" value="TreeGrafter"/>
</dbReference>
<dbReference type="Pfam" id="PF00028">
    <property type="entry name" value="Cadherin"/>
    <property type="match status" value="1"/>
</dbReference>
<dbReference type="GO" id="GO:0016477">
    <property type="term" value="P:cell migration"/>
    <property type="evidence" value="ECO:0007669"/>
    <property type="project" value="TreeGrafter"/>
</dbReference>
<dbReference type="OrthoDB" id="6250271at2759"/>
<dbReference type="GO" id="GO:0005912">
    <property type="term" value="C:adherens junction"/>
    <property type="evidence" value="ECO:0007669"/>
    <property type="project" value="TreeGrafter"/>
</dbReference>
<dbReference type="InterPro" id="IPR020894">
    <property type="entry name" value="Cadherin_CS"/>
</dbReference>
<reference evidence="7" key="1">
    <citation type="journal article" date="2023" name="Science">
        <title>Genome structures resolve the early diversification of teleost fishes.</title>
        <authorList>
            <person name="Parey E."/>
            <person name="Louis A."/>
            <person name="Montfort J."/>
            <person name="Bouchez O."/>
            <person name="Roques C."/>
            <person name="Iampietro C."/>
            <person name="Lluch J."/>
            <person name="Castinel A."/>
            <person name="Donnadieu C."/>
            <person name="Desvignes T."/>
            <person name="Floi Bucao C."/>
            <person name="Jouanno E."/>
            <person name="Wen M."/>
            <person name="Mejri S."/>
            <person name="Dirks R."/>
            <person name="Jansen H."/>
            <person name="Henkel C."/>
            <person name="Chen W.J."/>
            <person name="Zahm M."/>
            <person name="Cabau C."/>
            <person name="Klopp C."/>
            <person name="Thompson A.W."/>
            <person name="Robinson-Rechavi M."/>
            <person name="Braasch I."/>
            <person name="Lecointre G."/>
            <person name="Bobe J."/>
            <person name="Postlethwait J.H."/>
            <person name="Berthelot C."/>
            <person name="Roest Crollius H."/>
            <person name="Guiguen Y."/>
        </authorList>
    </citation>
    <scope>NUCLEOTIDE SEQUENCE</scope>
    <source>
        <strain evidence="7">WJC10195</strain>
    </source>
</reference>
<evidence type="ECO:0000313" key="8">
    <source>
        <dbReference type="Proteomes" id="UP001152622"/>
    </source>
</evidence>
<name>A0A9Q1F4E4_SYNKA</name>
<dbReference type="PANTHER" id="PTHR24027">
    <property type="entry name" value="CADHERIN-23"/>
    <property type="match status" value="1"/>
</dbReference>
<dbReference type="InterPro" id="IPR002126">
    <property type="entry name" value="Cadherin-like_dom"/>
</dbReference>
<dbReference type="GO" id="GO:0008013">
    <property type="term" value="F:beta-catenin binding"/>
    <property type="evidence" value="ECO:0007669"/>
    <property type="project" value="TreeGrafter"/>
</dbReference>
<evidence type="ECO:0000256" key="1">
    <source>
        <dbReference type="ARBA" id="ARBA00004370"/>
    </source>
</evidence>
<sequence>MAIKLHTDLDIGGKNIKYVLAGEGAGTIFVINEKTGDIHAMKRLDREEKAEYTLTAQVVNRDTNEPMEPPSEFTIKVQDINDNAPEFVGGPFHATVPEMSQVERSILKQFTAVGVSGGFRTPETESIPGPGGVKLTAALVSLDLTSSTGTGPSGRLQGDYRWTLLRVFPPHRHLAPQDQG</sequence>
<evidence type="ECO:0000256" key="4">
    <source>
        <dbReference type="ARBA" id="ARBA00023136"/>
    </source>
</evidence>
<dbReference type="GO" id="GO:0007043">
    <property type="term" value="P:cell-cell junction assembly"/>
    <property type="evidence" value="ECO:0007669"/>
    <property type="project" value="TreeGrafter"/>
</dbReference>
<dbReference type="AlphaFoldDB" id="A0A9Q1F4E4"/>
<evidence type="ECO:0000256" key="5">
    <source>
        <dbReference type="PROSITE-ProRule" id="PRU00043"/>
    </source>
</evidence>
<dbReference type="GO" id="GO:0016339">
    <property type="term" value="P:calcium-dependent cell-cell adhesion via plasma membrane cell adhesion molecules"/>
    <property type="evidence" value="ECO:0007669"/>
    <property type="project" value="TreeGrafter"/>
</dbReference>
<keyword evidence="8" id="KW-1185">Reference proteome</keyword>
<dbReference type="GO" id="GO:0005509">
    <property type="term" value="F:calcium ion binding"/>
    <property type="evidence" value="ECO:0007669"/>
    <property type="project" value="UniProtKB-UniRule"/>
</dbReference>
<dbReference type="GO" id="GO:0000902">
    <property type="term" value="P:cell morphogenesis"/>
    <property type="evidence" value="ECO:0007669"/>
    <property type="project" value="TreeGrafter"/>
</dbReference>
<dbReference type="InterPro" id="IPR039808">
    <property type="entry name" value="Cadherin"/>
</dbReference>
<evidence type="ECO:0000256" key="3">
    <source>
        <dbReference type="ARBA" id="ARBA00022837"/>
    </source>
</evidence>
<dbReference type="PROSITE" id="PS00232">
    <property type="entry name" value="CADHERIN_1"/>
    <property type="match status" value="1"/>
</dbReference>
<gene>
    <name evidence="7" type="ORF">SKAU_G00257270</name>
</gene>
<dbReference type="GO" id="GO:0016342">
    <property type="term" value="C:catenin complex"/>
    <property type="evidence" value="ECO:0007669"/>
    <property type="project" value="TreeGrafter"/>
</dbReference>
<comment type="subcellular location">
    <subcellularLocation>
        <location evidence="1">Membrane</location>
    </subcellularLocation>
</comment>
<accession>A0A9Q1F4E4</accession>